<dbReference type="PANTHER" id="PTHR23244">
    <property type="entry name" value="KELCH REPEAT DOMAIN"/>
    <property type="match status" value="1"/>
</dbReference>
<feature type="region of interest" description="Disordered" evidence="1">
    <location>
        <begin position="312"/>
        <end position="345"/>
    </location>
</feature>
<dbReference type="PROSITE" id="PS50093">
    <property type="entry name" value="PKD"/>
    <property type="match status" value="1"/>
</dbReference>
<evidence type="ECO:0000259" key="3">
    <source>
        <dbReference type="PROSITE" id="PS50093"/>
    </source>
</evidence>
<dbReference type="GeneID" id="66131750"/>
<dbReference type="Pfam" id="PF00801">
    <property type="entry name" value="PKD"/>
    <property type="match status" value="1"/>
</dbReference>
<dbReference type="Proteomes" id="UP000824969">
    <property type="component" value="Chromosome"/>
</dbReference>
<dbReference type="InterPro" id="IPR026453">
    <property type="entry name" value="PGF_pre_PGF"/>
</dbReference>
<dbReference type="NCBIfam" id="TIGR04213">
    <property type="entry name" value="PGF_pre_PGF"/>
    <property type="match status" value="1"/>
</dbReference>
<evidence type="ECO:0000313" key="5">
    <source>
        <dbReference type="Proteomes" id="UP000824969"/>
    </source>
</evidence>
<evidence type="ECO:0000256" key="2">
    <source>
        <dbReference type="SAM" id="Phobius"/>
    </source>
</evidence>
<sequence>MPDGSILLMGGDDGSNRMNDVWWSDDSGGTWAQLPDAGWAGRAYHTSVVMPDGGILVMGGTGTTGSRNDMWRSDDGGWTWIQLPDAGWLNRQNPTAVTLPDGSAIVMGGWLGSVYYSNDTWRFQPAGSTEQNPTHIYTTPGTYTVTLQASNAAGYDSTRITNYITVTAPASRPSSGGGGSTGGPDGYNVGGDSAVSKVTVTGTGLKTFIVTGWKQSSPGTGIPPAPGTPYQYVDLVPARFETITGANITFSAPAAWLEEHGFTPEEIVMYHYNGTAWEALPTTVKDITGSTVTFTATTPGFSLFAISGVERPEEAVTTPTATTPPATAEPTATETTAAPPAGEPAPEFPLGTVALVGGAILVLAAGGYLVRRWWIRRQNPALFRDYD</sequence>
<keyword evidence="5" id="KW-1185">Reference proteome</keyword>
<dbReference type="EMBL" id="AP019781">
    <property type="protein sequence ID" value="BBL69026.1"/>
    <property type="molecule type" value="Genomic_DNA"/>
</dbReference>
<keyword evidence="2" id="KW-0812">Transmembrane</keyword>
<organism evidence="4 5">
    <name type="scientific">Methanoculleus chikugoensis</name>
    <dbReference type="NCBI Taxonomy" id="118126"/>
    <lineage>
        <taxon>Archaea</taxon>
        <taxon>Methanobacteriati</taxon>
        <taxon>Methanobacteriota</taxon>
        <taxon>Stenosarchaea group</taxon>
        <taxon>Methanomicrobia</taxon>
        <taxon>Methanomicrobiales</taxon>
        <taxon>Methanomicrobiaceae</taxon>
        <taxon>Methanoculleus</taxon>
    </lineage>
</organism>
<keyword evidence="2" id="KW-1133">Transmembrane helix</keyword>
<feature type="compositionally biased region" description="Gly residues" evidence="1">
    <location>
        <begin position="175"/>
        <end position="188"/>
    </location>
</feature>
<dbReference type="InterPro" id="IPR000601">
    <property type="entry name" value="PKD_dom"/>
</dbReference>
<reference evidence="4 5" key="1">
    <citation type="submission" date="2019-06" db="EMBL/GenBank/DDBJ databases">
        <title>Complete genome sequence of Methanoculleus chikugoensis strain MG62.</title>
        <authorList>
            <person name="Asakawa S."/>
            <person name="Dianou D."/>
        </authorList>
    </citation>
    <scope>NUCLEOTIDE SEQUENCE [LARGE SCALE GENOMIC DNA]</scope>
    <source>
        <strain evidence="4 5">MG62</strain>
    </source>
</reference>
<dbReference type="SMART" id="SM00089">
    <property type="entry name" value="PKD"/>
    <property type="match status" value="1"/>
</dbReference>
<feature type="compositionally biased region" description="Low complexity" evidence="1">
    <location>
        <begin position="315"/>
        <end position="340"/>
    </location>
</feature>
<dbReference type="CDD" id="cd15482">
    <property type="entry name" value="Sialidase_non-viral"/>
    <property type="match status" value="1"/>
</dbReference>
<evidence type="ECO:0000256" key="1">
    <source>
        <dbReference type="SAM" id="MobiDB-lite"/>
    </source>
</evidence>
<feature type="region of interest" description="Disordered" evidence="1">
    <location>
        <begin position="168"/>
        <end position="188"/>
    </location>
</feature>
<proteinExistence type="predicted"/>
<gene>
    <name evidence="4" type="ORF">MchiMG62_22070</name>
</gene>
<dbReference type="RefSeq" id="WP_221057039.1">
    <property type="nucleotide sequence ID" value="NZ_AP019781.1"/>
</dbReference>
<protein>
    <recommendedName>
        <fullName evidence="3">PKD domain-containing protein</fullName>
    </recommendedName>
</protein>
<feature type="domain" description="PKD" evidence="3">
    <location>
        <begin position="120"/>
        <end position="171"/>
    </location>
</feature>
<dbReference type="CDD" id="cd00146">
    <property type="entry name" value="PKD"/>
    <property type="match status" value="1"/>
</dbReference>
<dbReference type="InterPro" id="IPR022409">
    <property type="entry name" value="PKD/Chitinase_dom"/>
</dbReference>
<feature type="transmembrane region" description="Helical" evidence="2">
    <location>
        <begin position="348"/>
        <end position="370"/>
    </location>
</feature>
<keyword evidence="2" id="KW-0472">Membrane</keyword>
<evidence type="ECO:0000313" key="4">
    <source>
        <dbReference type="EMBL" id="BBL69026.1"/>
    </source>
</evidence>
<accession>A0ABN5XM09</accession>
<name>A0ABN5XM09_9EURY</name>